<sequence length="156" mass="16161">MSADRKANPGLPATPFLEHVKQAGIKSCGTVYPILGQLLANGTEYNVQSQWHNTEPDKHTVQAFVGMKYATSIYSGPAAGLVFASPNGAACEGSMVRVAPFPRKCAEIPATLPPGSTLANTLGPIPVYNIANNGGQVLLLPSDQSCIVISVAQAAG</sequence>
<dbReference type="KEGG" id="och:CES85_4973"/>
<name>A0A248UCR8_9HYPH</name>
<accession>A0A248UCR8</accession>
<organism evidence="1 2">
    <name type="scientific">Ochrobactrum quorumnocens</name>
    <dbReference type="NCBI Taxonomy" id="271865"/>
    <lineage>
        <taxon>Bacteria</taxon>
        <taxon>Pseudomonadati</taxon>
        <taxon>Pseudomonadota</taxon>
        <taxon>Alphaproteobacteria</taxon>
        <taxon>Hyphomicrobiales</taxon>
        <taxon>Brucellaceae</taxon>
        <taxon>Brucella/Ochrobactrum group</taxon>
        <taxon>Ochrobactrum</taxon>
    </lineage>
</organism>
<dbReference type="EMBL" id="CP022603">
    <property type="protein sequence ID" value="ASV84181.1"/>
    <property type="molecule type" value="Genomic_DNA"/>
</dbReference>
<evidence type="ECO:0000313" key="1">
    <source>
        <dbReference type="EMBL" id="ASV84181.1"/>
    </source>
</evidence>
<reference evidence="1 2" key="1">
    <citation type="submission" date="2017-07" db="EMBL/GenBank/DDBJ databases">
        <title>Phylogenetic study on the rhizospheric bacterium Ochrobactrum sp. A44.</title>
        <authorList>
            <person name="Krzyzanowska D.M."/>
            <person name="Ossowicki A."/>
            <person name="Rajewska M."/>
            <person name="Maciag T."/>
            <person name="Kaczynski Z."/>
            <person name="Czerwicka M."/>
            <person name="Jafra S."/>
        </authorList>
    </citation>
    <scope>NUCLEOTIDE SEQUENCE [LARGE SCALE GENOMIC DNA]</scope>
    <source>
        <strain evidence="1 2">A44</strain>
    </source>
</reference>
<protein>
    <submittedName>
        <fullName evidence="1">Uncharacterized protein</fullName>
    </submittedName>
</protein>
<proteinExistence type="predicted"/>
<dbReference type="AlphaFoldDB" id="A0A248UCR8"/>
<evidence type="ECO:0000313" key="2">
    <source>
        <dbReference type="Proteomes" id="UP000215256"/>
    </source>
</evidence>
<gene>
    <name evidence="1" type="ORF">CES85_4973</name>
</gene>
<dbReference type="Proteomes" id="UP000215256">
    <property type="component" value="Chromosome 2"/>
</dbReference>